<dbReference type="Proteomes" id="UP000036802">
    <property type="component" value="Unassembled WGS sequence"/>
</dbReference>
<evidence type="ECO:0000313" key="1">
    <source>
        <dbReference type="EMBL" id="KOA64459.1"/>
    </source>
</evidence>
<reference evidence="1 2" key="1">
    <citation type="journal article" date="2015" name="Int J Genomics">
        <title>Comparative Genomics Revealed Genetic Diversity and Species/Strain-Level Differences in Carbohydrate Metabolism of Three Probiotic Bifidobacterial Species.</title>
        <authorList>
            <person name="Odamaki T."/>
            <person name="Horigome A."/>
            <person name="Sugahara H."/>
            <person name="Hashikura N."/>
            <person name="Minami J."/>
            <person name="Xiao J.Z."/>
            <person name="Abe F."/>
        </authorList>
    </citation>
    <scope>NUCLEOTIDE SEQUENCE [LARGE SCALE GENOMIC DNA]</scope>
    <source>
        <strain evidence="1 2">MCC 1114</strain>
    </source>
</reference>
<organism evidence="1 2">
    <name type="scientific">Bifidobacterium breve MCC 1114</name>
    <dbReference type="NCBI Taxonomy" id="1365964"/>
    <lineage>
        <taxon>Bacteria</taxon>
        <taxon>Bacillati</taxon>
        <taxon>Actinomycetota</taxon>
        <taxon>Actinomycetes</taxon>
        <taxon>Bifidobacteriales</taxon>
        <taxon>Bifidobacteriaceae</taxon>
        <taxon>Bifidobacterium</taxon>
    </lineage>
</organism>
<evidence type="ECO:0000313" key="2">
    <source>
        <dbReference type="Proteomes" id="UP000036802"/>
    </source>
</evidence>
<protein>
    <submittedName>
        <fullName evidence="1">Uncharacterized protein</fullName>
    </submittedName>
</protein>
<dbReference type="PATRIC" id="fig|1365964.3.peg.1705"/>
<gene>
    <name evidence="1" type="ORF">BBM1114_08415</name>
</gene>
<dbReference type="EMBL" id="AVQC01000015">
    <property type="protein sequence ID" value="KOA64459.1"/>
    <property type="molecule type" value="Genomic_DNA"/>
</dbReference>
<comment type="caution">
    <text evidence="1">The sequence shown here is derived from an EMBL/GenBank/DDBJ whole genome shotgun (WGS) entry which is preliminary data.</text>
</comment>
<accession>A0A0L7CXI4</accession>
<dbReference type="AlphaFoldDB" id="A0A0L7CXI4"/>
<sequence length="56" mass="6329">MDNYEAYPGIFRVSFDSGDIRAAVVLTRPQLEQLRSCVTDSLARDDAVRRRRGGDL</sequence>
<proteinExistence type="predicted"/>
<name>A0A0L7CXI4_BIFBR</name>